<dbReference type="STRING" id="1465490.SAMN05444277_101370"/>
<keyword evidence="2" id="KW-1185">Reference proteome</keyword>
<dbReference type="RefSeq" id="WP_090653914.1">
    <property type="nucleotide sequence ID" value="NZ_FOXQ01000001.1"/>
</dbReference>
<organism evidence="1 2">
    <name type="scientific">Parafilimonas terrae</name>
    <dbReference type="NCBI Taxonomy" id="1465490"/>
    <lineage>
        <taxon>Bacteria</taxon>
        <taxon>Pseudomonadati</taxon>
        <taxon>Bacteroidota</taxon>
        <taxon>Chitinophagia</taxon>
        <taxon>Chitinophagales</taxon>
        <taxon>Chitinophagaceae</taxon>
        <taxon>Parafilimonas</taxon>
    </lineage>
</organism>
<gene>
    <name evidence="1" type="ORF">SAMN05444277_101370</name>
</gene>
<name>A0A1I5RR02_9BACT</name>
<accession>A0A1I5RR02</accession>
<evidence type="ECO:0000313" key="2">
    <source>
        <dbReference type="Proteomes" id="UP000199031"/>
    </source>
</evidence>
<sequence>MKFSLIIAALIMHYNIYSQNKEWLVKPGEDVKNALGDSVIYQYPQFKAGIVYFKNGTASSGNLNLNIFNGEMQFIQYSGDTMALADEGLIKYITIQNDTFYYNKVYVQLIYGNAAAKFGKIEVLKKVDEIKKSGYGQMTSTSSISNISYYGANNQVSKLEIANKILLHKETYYFIADRFNNFNPALKKNIFTMFNANKTAIETFMNDNNINLDKKEDLIKLIDFIKQIQQ</sequence>
<dbReference type="EMBL" id="FOXQ01000001">
    <property type="protein sequence ID" value="SFP60840.1"/>
    <property type="molecule type" value="Genomic_DNA"/>
</dbReference>
<evidence type="ECO:0000313" key="1">
    <source>
        <dbReference type="EMBL" id="SFP60840.1"/>
    </source>
</evidence>
<protein>
    <submittedName>
        <fullName evidence="1">Uncharacterized protein</fullName>
    </submittedName>
</protein>
<proteinExistence type="predicted"/>
<reference evidence="1 2" key="1">
    <citation type="submission" date="2016-10" db="EMBL/GenBank/DDBJ databases">
        <authorList>
            <person name="de Groot N.N."/>
        </authorList>
    </citation>
    <scope>NUCLEOTIDE SEQUENCE [LARGE SCALE GENOMIC DNA]</scope>
    <source>
        <strain evidence="1 2">DSM 28286</strain>
    </source>
</reference>
<dbReference type="Proteomes" id="UP000199031">
    <property type="component" value="Unassembled WGS sequence"/>
</dbReference>
<dbReference type="AlphaFoldDB" id="A0A1I5RR02"/>
<dbReference type="OrthoDB" id="1100665at2"/>